<reference evidence="1 2" key="1">
    <citation type="submission" date="2016-11" db="EMBL/GenBank/DDBJ databases">
        <title>Mixed transmission modes and dynamic genome evolution in an obligate animal-bacterial symbiosis.</title>
        <authorList>
            <person name="Russell S.L."/>
            <person name="Corbett-Detig R.B."/>
            <person name="Cavanaugh C.M."/>
        </authorList>
    </citation>
    <scope>NUCLEOTIDE SEQUENCE [LARGE SCALE GENOMIC DNA]</scope>
    <source>
        <strain evidence="1">Sveles-Q1</strain>
    </source>
</reference>
<name>A0A1T2L607_9GAMM</name>
<evidence type="ECO:0000313" key="1">
    <source>
        <dbReference type="EMBL" id="OOZ40529.1"/>
    </source>
</evidence>
<protein>
    <recommendedName>
        <fullName evidence="3">Preprotein translocase subunit YajC</fullName>
    </recommendedName>
</protein>
<dbReference type="RefSeq" id="WP_078483448.1">
    <property type="nucleotide sequence ID" value="NZ_MPRL01000023.1"/>
</dbReference>
<dbReference type="Proteomes" id="UP000191110">
    <property type="component" value="Unassembled WGS sequence"/>
</dbReference>
<keyword evidence="2" id="KW-1185">Reference proteome</keyword>
<accession>A0A1T2L607</accession>
<proteinExistence type="predicted"/>
<evidence type="ECO:0008006" key="3">
    <source>
        <dbReference type="Google" id="ProtNLM"/>
    </source>
</evidence>
<dbReference type="EMBL" id="MPRL01000023">
    <property type="protein sequence ID" value="OOZ40529.1"/>
    <property type="molecule type" value="Genomic_DNA"/>
</dbReference>
<dbReference type="OrthoDB" id="9814432at2"/>
<sequence>MVLRLIALAFIIWLIVYLLRSKDRKAAPDKSESVKIVRCAHCGVHIPVDDAVGGPNYYCSLEHQNADNSD</sequence>
<gene>
    <name evidence="1" type="ORF">BOW53_07390</name>
</gene>
<evidence type="ECO:0000313" key="2">
    <source>
        <dbReference type="Proteomes" id="UP000191110"/>
    </source>
</evidence>
<organism evidence="1 2">
    <name type="scientific">Solemya pervernicosa gill symbiont</name>
    <dbReference type="NCBI Taxonomy" id="642797"/>
    <lineage>
        <taxon>Bacteria</taxon>
        <taxon>Pseudomonadati</taxon>
        <taxon>Pseudomonadota</taxon>
        <taxon>Gammaproteobacteria</taxon>
        <taxon>sulfur-oxidizing symbionts</taxon>
    </lineage>
</organism>
<dbReference type="InterPro" id="IPR049708">
    <property type="entry name" value="PP0621-like"/>
</dbReference>
<dbReference type="NCBIfam" id="NF041023">
    <property type="entry name" value="PP0621_fam"/>
    <property type="match status" value="1"/>
</dbReference>
<dbReference type="AlphaFoldDB" id="A0A1T2L607"/>
<comment type="caution">
    <text evidence="1">The sequence shown here is derived from an EMBL/GenBank/DDBJ whole genome shotgun (WGS) entry which is preliminary data.</text>
</comment>